<sequence length="760" mass="80248">MKSLLLLALFIPTILSQGGDYNPELDGGTRGNPGIKARINQPGFDYFQSKITPLLEQQIRQAQIPPISQCLPQVGGCIQVSNLHITNFQCPQSIQLHPAPPNQIVISIQNVGVSVTGNLNGQVTILQPIRLFGNIIANANQISITVGLSITRNQDGSPYVQVSRCNAVVRNLDIFIQNGGTLGDLANTNFRTQIGRKVRKMIPGQLCAKIPEIVNSKLNEQAQLIPQTIAVSKLLDVAKGALGLGDSGSEGGSSGSGSSGGSSDSGSSGSDSGSSGSSDSGSSNSGTSSSDASVNSGSQSSSSYGLNSKPPSNPPSPSGYETQSVSRTRYTVHRRIAGQTQYSASQIQNSGLSNLVPRVIANRVARQAEGESDSGSEGSGDSGSSGGSEGSSDSGSSGSGGGLSSLSSLTKVLDLSKLEDLSLSVRLVDTHATERDYTIDLDGEFSQNGEGGTPFGAYPMDFPSSTGNKMAEALISDYTLNSLFYALHKKEFLSIKLDSDTPVIGPLLKTTCSDDEGGLEDNGVEEDETTSSSRRFRKRFKAIKRHRTRRQDDEGGDEEDAGGSLADLGICLGDILPIAREKYPDKKVAIEVSTSRAPSLILSEKEDGTATINFEADAKLKTDSDDEIGTIHVAAEFEVQIKYEDGKLKGHGEITKLNLTDPDESLGLTQDALDSLSNLGKDLIAKQANNFLEKGIPFEIPSGSGGLPIEFQDPQVKIMDHAIHLESDFKISDSLINQLGGGSSGSSTCQTRKLRRIKKL</sequence>
<proteinExistence type="predicted"/>
<accession>A0AC35FGA2</accession>
<organism evidence="1 2">
    <name type="scientific">Panagrolaimus sp. PS1159</name>
    <dbReference type="NCBI Taxonomy" id="55785"/>
    <lineage>
        <taxon>Eukaryota</taxon>
        <taxon>Metazoa</taxon>
        <taxon>Ecdysozoa</taxon>
        <taxon>Nematoda</taxon>
        <taxon>Chromadorea</taxon>
        <taxon>Rhabditida</taxon>
        <taxon>Tylenchina</taxon>
        <taxon>Panagrolaimomorpha</taxon>
        <taxon>Panagrolaimoidea</taxon>
        <taxon>Panagrolaimidae</taxon>
        <taxon>Panagrolaimus</taxon>
    </lineage>
</organism>
<evidence type="ECO:0000313" key="1">
    <source>
        <dbReference type="Proteomes" id="UP000887580"/>
    </source>
</evidence>
<evidence type="ECO:0000313" key="2">
    <source>
        <dbReference type="WBParaSite" id="PS1159_v2.g17241.t1"/>
    </source>
</evidence>
<reference evidence="2" key="1">
    <citation type="submission" date="2022-11" db="UniProtKB">
        <authorList>
            <consortium name="WormBaseParasite"/>
        </authorList>
    </citation>
    <scope>IDENTIFICATION</scope>
</reference>
<protein>
    <submittedName>
        <fullName evidence="2">Lipid-binding serum glycoprotein N-terminal domain-containing protein</fullName>
    </submittedName>
</protein>
<dbReference type="WBParaSite" id="PS1159_v2.g17241.t1">
    <property type="protein sequence ID" value="PS1159_v2.g17241.t1"/>
    <property type="gene ID" value="PS1159_v2.g17241"/>
</dbReference>
<name>A0AC35FGA2_9BILA</name>
<dbReference type="Proteomes" id="UP000887580">
    <property type="component" value="Unplaced"/>
</dbReference>